<sequence length="126" mass="13627">MPLASLYINFLATPWTQAIEDSLFCCSHQSACKSQEANNCARGACSPLFFSVRTRPPIKPTEPRVPRPGALQTGCPSEALIRVDLNPPPVPMDFPHLSCLGQPVLRASTPSSFDAVAALANHAKRR</sequence>
<comment type="caution">
    <text evidence="1">The sequence shown here is derived from an EMBL/GenBank/DDBJ whole genome shotgun (WGS) entry which is preliminary data.</text>
</comment>
<reference evidence="1" key="1">
    <citation type="submission" date="2021-03" db="EMBL/GenBank/DDBJ databases">
        <title>Evolutionary priming and transition to the ectomycorrhizal habit in an iconic lineage of mushroom-forming fungi: is preadaptation a requirement?</title>
        <authorList>
            <consortium name="DOE Joint Genome Institute"/>
            <person name="Looney B.P."/>
            <person name="Miyauchi S."/>
            <person name="Morin E."/>
            <person name="Drula E."/>
            <person name="Courty P.E."/>
            <person name="Chicoki N."/>
            <person name="Fauchery L."/>
            <person name="Kohler A."/>
            <person name="Kuo A."/>
            <person name="LaButti K."/>
            <person name="Pangilinan J."/>
            <person name="Lipzen A."/>
            <person name="Riley R."/>
            <person name="Andreopoulos W."/>
            <person name="He G."/>
            <person name="Johnson J."/>
            <person name="Barry K.W."/>
            <person name="Grigoriev I.V."/>
            <person name="Nagy L."/>
            <person name="Hibbett D."/>
            <person name="Henrissat B."/>
            <person name="Matheny P.B."/>
            <person name="Labbe J."/>
            <person name="Martin A.F."/>
        </authorList>
    </citation>
    <scope>NUCLEOTIDE SEQUENCE</scope>
    <source>
        <strain evidence="1">BPL698</strain>
    </source>
</reference>
<proteinExistence type="predicted"/>
<evidence type="ECO:0000313" key="1">
    <source>
        <dbReference type="EMBL" id="KAI9449946.1"/>
    </source>
</evidence>
<protein>
    <submittedName>
        <fullName evidence="1">Uncharacterized protein</fullName>
    </submittedName>
</protein>
<gene>
    <name evidence="1" type="ORF">F5148DRAFT_1245273</name>
</gene>
<name>A0ACC0TUT0_9AGAM</name>
<organism evidence="1 2">
    <name type="scientific">Russula earlei</name>
    <dbReference type="NCBI Taxonomy" id="71964"/>
    <lineage>
        <taxon>Eukaryota</taxon>
        <taxon>Fungi</taxon>
        <taxon>Dikarya</taxon>
        <taxon>Basidiomycota</taxon>
        <taxon>Agaricomycotina</taxon>
        <taxon>Agaricomycetes</taxon>
        <taxon>Russulales</taxon>
        <taxon>Russulaceae</taxon>
        <taxon>Russula</taxon>
    </lineage>
</organism>
<dbReference type="Proteomes" id="UP001207468">
    <property type="component" value="Unassembled WGS sequence"/>
</dbReference>
<evidence type="ECO:0000313" key="2">
    <source>
        <dbReference type="Proteomes" id="UP001207468"/>
    </source>
</evidence>
<accession>A0ACC0TUT0</accession>
<keyword evidence="2" id="KW-1185">Reference proteome</keyword>
<dbReference type="EMBL" id="JAGFNK010000462">
    <property type="protein sequence ID" value="KAI9449946.1"/>
    <property type="molecule type" value="Genomic_DNA"/>
</dbReference>